<dbReference type="Gene3D" id="3.40.1660.10">
    <property type="entry name" value="EreA-like (biosynthetic domain)"/>
    <property type="match status" value="1"/>
</dbReference>
<dbReference type="Gene3D" id="2.60.120.260">
    <property type="entry name" value="Galactose-binding domain-like"/>
    <property type="match status" value="1"/>
</dbReference>
<reference evidence="2 3" key="1">
    <citation type="submission" date="2014-01" db="EMBL/GenBank/DDBJ databases">
        <title>Complete genome sequence of ionizing-radiation resistance bacterium Hymenobacter swuensis DY53.</title>
        <authorList>
            <person name="Jung J.-H."/>
            <person name="Jeong S.-W."/>
            <person name="Joe M.-H."/>
            <person name="Cho y.-j."/>
            <person name="Kim M.-K."/>
            <person name="Lim S.-Y."/>
        </authorList>
    </citation>
    <scope>NUCLEOTIDE SEQUENCE [LARGE SCALE GENOMIC DNA]</scope>
    <source>
        <strain evidence="2 3">DY53</strain>
    </source>
</reference>
<gene>
    <name evidence="2" type="ORF">Hsw_2818</name>
</gene>
<evidence type="ECO:0000256" key="1">
    <source>
        <dbReference type="SAM" id="SignalP"/>
    </source>
</evidence>
<evidence type="ECO:0000313" key="2">
    <source>
        <dbReference type="EMBL" id="AHJ98413.1"/>
    </source>
</evidence>
<dbReference type="RefSeq" id="WP_044002584.1">
    <property type="nucleotide sequence ID" value="NZ_CP007145.1"/>
</dbReference>
<dbReference type="CDD" id="cd14728">
    <property type="entry name" value="Ere-like"/>
    <property type="match status" value="1"/>
</dbReference>
<feature type="signal peptide" evidence="1">
    <location>
        <begin position="1"/>
        <end position="18"/>
    </location>
</feature>
<name>W8F0K4_9BACT</name>
<evidence type="ECO:0008006" key="4">
    <source>
        <dbReference type="Google" id="ProtNLM"/>
    </source>
</evidence>
<dbReference type="InterPro" id="IPR007815">
    <property type="entry name" value="Emycin_Estase"/>
</dbReference>
<dbReference type="Pfam" id="PF05139">
    <property type="entry name" value="Erythro_esteras"/>
    <property type="match status" value="1"/>
</dbReference>
<dbReference type="Proteomes" id="UP000019423">
    <property type="component" value="Chromosome"/>
</dbReference>
<dbReference type="eggNOG" id="COG2312">
    <property type="taxonomic scope" value="Bacteria"/>
</dbReference>
<dbReference type="STRING" id="1227739.Hsw_2818"/>
<dbReference type="PANTHER" id="PTHR31299">
    <property type="entry name" value="ESTERASE, PUTATIVE (AFU_ORTHOLOGUE AFUA_1G05850)-RELATED"/>
    <property type="match status" value="1"/>
</dbReference>
<dbReference type="EMBL" id="CP007145">
    <property type="protein sequence ID" value="AHJ98413.1"/>
    <property type="molecule type" value="Genomic_DNA"/>
</dbReference>
<proteinExistence type="predicted"/>
<feature type="chain" id="PRO_5004908101" description="Erythromycin esterase" evidence="1">
    <location>
        <begin position="19"/>
        <end position="778"/>
    </location>
</feature>
<accession>W8F0K4</accession>
<dbReference type="OrthoDB" id="9810066at2"/>
<organism evidence="2 3">
    <name type="scientific">Hymenobacter swuensis DY53</name>
    <dbReference type="NCBI Taxonomy" id="1227739"/>
    <lineage>
        <taxon>Bacteria</taxon>
        <taxon>Pseudomonadati</taxon>
        <taxon>Bacteroidota</taxon>
        <taxon>Cytophagia</taxon>
        <taxon>Cytophagales</taxon>
        <taxon>Hymenobacteraceae</taxon>
        <taxon>Hymenobacter</taxon>
    </lineage>
</organism>
<dbReference type="SUPFAM" id="SSF159501">
    <property type="entry name" value="EreA/ChaN-like"/>
    <property type="match status" value="1"/>
</dbReference>
<dbReference type="AlphaFoldDB" id="W8F0K4"/>
<dbReference type="InterPro" id="IPR052036">
    <property type="entry name" value="Hydrolase/PRTase-associated"/>
</dbReference>
<dbReference type="PATRIC" id="fig|1227739.3.peg.3002"/>
<keyword evidence="1" id="KW-0732">Signal</keyword>
<sequence length="778" mass="84830">MRLFYLITLLAFPALARAQARLNLNFEPAANRQQPLLLWHTRLAPDLLVRLDTLLPAAHGRGSLLLDASRAEEPVGGAVYTLITPIDSLRGQTVTISAQLRTSDFQGKAFLYAYAQSGTADGNLAGNDDFNTPPAPVTSNWQRVQIRLPVPAAATQLLVGLRLLGQGRVWLDDVRVESGSGQRLYADALLPGTEPLLLTAVARKANLDFERPLPPLPDPRYRATPDSVTPAQHGHRSLRLQAVAGTPTAYLGQVPLDSMMRGKTLVVQGYVRRSSATGPAPGFVATLLAEKTRGTTRQAARTLLPELPLNLPAAPGPDWLPFEVALPITHNVFFTHLTLGLRLPGPAPVWVDNLRLLVDGRPYVPPADPTSAALPTPAELAWLKKAARPLRTLLPDGGDFTDLAPFGSLVGTSQVIGLGEVGYGSRETAQIRHRLLRYLIETKGVRTLALETDLTACLALNNYLRTGQGNLPQLLQRLGSYNSAQTLALMQWLRTYNERADTKVQVWDVLSGQPAEAIAWLRERLPKRTGTLSSQLTLLEKQLRELPAAELRLNPFTQPGPPDARLLAVRATLRELRAALDENSRLSARSDLLLTEVALQRQLFQVLEQYVTLQTLDPELTPAYQAAAIAENTYWVHSQPEGGRLVILAHNNVLATTGGTGQRLRAAYGPGYLAVGQLLGAGSLRTNDAAAGPFRSAPVAAPEPGSYEYYFRAAGLKPALLPLRPVPLTPATQWLYQNLLLRDVGHTPLPNSFLRHDLRREFDAVLFLPVTTPLQPIP</sequence>
<dbReference type="Gene3D" id="3.30.1870.10">
    <property type="entry name" value="EreA-like, domain 2"/>
    <property type="match status" value="1"/>
</dbReference>
<dbReference type="PANTHER" id="PTHR31299:SF0">
    <property type="entry name" value="ESTERASE, PUTATIVE (AFU_ORTHOLOGUE AFUA_1G05850)-RELATED"/>
    <property type="match status" value="1"/>
</dbReference>
<dbReference type="Gene3D" id="1.20.1440.30">
    <property type="entry name" value="Biosynthetic Protein domain"/>
    <property type="match status" value="1"/>
</dbReference>
<dbReference type="GO" id="GO:0046677">
    <property type="term" value="P:response to antibiotic"/>
    <property type="evidence" value="ECO:0007669"/>
    <property type="project" value="InterPro"/>
</dbReference>
<keyword evidence="3" id="KW-1185">Reference proteome</keyword>
<dbReference type="HOGENOM" id="CLU_359738_0_0_10"/>
<protein>
    <recommendedName>
        <fullName evidence="4">Erythromycin esterase</fullName>
    </recommendedName>
</protein>
<evidence type="ECO:0000313" key="3">
    <source>
        <dbReference type="Proteomes" id="UP000019423"/>
    </source>
</evidence>
<dbReference type="KEGG" id="hsw:Hsw_2818"/>